<reference evidence="1 2" key="1">
    <citation type="submission" date="2013-11" db="EMBL/GenBank/DDBJ databases">
        <title>Genome sequencing of Stegodyphus mimosarum.</title>
        <authorList>
            <person name="Bechsgaard J."/>
        </authorList>
    </citation>
    <scope>NUCLEOTIDE SEQUENCE [LARGE SCALE GENOMIC DNA]</scope>
</reference>
<name>A0A087URJ2_STEMI</name>
<sequence>MNQIKLKNFIASHQAPDPEHWQLHRVLRIFGTAKIVQIHLPAITEEKVATITANWLKYVKQRKERNEMQLKEAL</sequence>
<evidence type="ECO:0000313" key="2">
    <source>
        <dbReference type="Proteomes" id="UP000054359"/>
    </source>
</evidence>
<feature type="non-terminal residue" evidence="1">
    <location>
        <position position="74"/>
    </location>
</feature>
<keyword evidence="2" id="KW-1185">Reference proteome</keyword>
<organism evidence="1 2">
    <name type="scientific">Stegodyphus mimosarum</name>
    <name type="common">African social velvet spider</name>
    <dbReference type="NCBI Taxonomy" id="407821"/>
    <lineage>
        <taxon>Eukaryota</taxon>
        <taxon>Metazoa</taxon>
        <taxon>Ecdysozoa</taxon>
        <taxon>Arthropoda</taxon>
        <taxon>Chelicerata</taxon>
        <taxon>Arachnida</taxon>
        <taxon>Araneae</taxon>
        <taxon>Araneomorphae</taxon>
        <taxon>Entelegynae</taxon>
        <taxon>Eresoidea</taxon>
        <taxon>Eresidae</taxon>
        <taxon>Stegodyphus</taxon>
    </lineage>
</organism>
<evidence type="ECO:0000313" key="1">
    <source>
        <dbReference type="EMBL" id="KFM79981.1"/>
    </source>
</evidence>
<proteinExistence type="predicted"/>
<dbReference type="Proteomes" id="UP000054359">
    <property type="component" value="Unassembled WGS sequence"/>
</dbReference>
<protein>
    <submittedName>
        <fullName evidence="1">Uncharacterized protein</fullName>
    </submittedName>
</protein>
<dbReference type="EMBL" id="KK121211">
    <property type="protein sequence ID" value="KFM79981.1"/>
    <property type="molecule type" value="Genomic_DNA"/>
</dbReference>
<accession>A0A087URJ2</accession>
<dbReference type="AlphaFoldDB" id="A0A087URJ2"/>
<gene>
    <name evidence="1" type="ORF">X975_16971</name>
</gene>